<name>A0ABY5PA70_9LACT</name>
<dbReference type="Proteomes" id="UP001315967">
    <property type="component" value="Chromosome"/>
</dbReference>
<protein>
    <submittedName>
        <fullName evidence="2">Thioesterase family protein</fullName>
    </submittedName>
</protein>
<dbReference type="Pfam" id="PF22636">
    <property type="entry name" value="FlK"/>
    <property type="match status" value="1"/>
</dbReference>
<dbReference type="PIRSF" id="PIRSF014972">
    <property type="entry name" value="FlK"/>
    <property type="match status" value="1"/>
</dbReference>
<dbReference type="InterPro" id="IPR054485">
    <property type="entry name" value="FlK-like_dom"/>
</dbReference>
<gene>
    <name evidence="2" type="ORF">NRE15_06855</name>
</gene>
<reference evidence="2 3" key="1">
    <citation type="submission" date="2022-08" db="EMBL/GenBank/DDBJ databases">
        <title>Aerococcaceae sp. nov isolated from spoiled eye mask.</title>
        <authorList>
            <person name="Zhou G."/>
            <person name="Xie X.-B."/>
            <person name="Shi Q.-S."/>
            <person name="Wang Y.-S."/>
            <person name="Wen X."/>
            <person name="Peng H."/>
            <person name="Yang X.-J."/>
            <person name="Tao H.-B."/>
            <person name="Huang X.-M."/>
        </authorList>
    </citation>
    <scope>NUCLEOTIDE SEQUENCE [LARGE SCALE GENOMIC DNA]</scope>
    <source>
        <strain evidence="3">DM20194951</strain>
    </source>
</reference>
<dbReference type="PANTHER" id="PTHR36934">
    <property type="entry name" value="BLR0278 PROTEIN"/>
    <property type="match status" value="1"/>
</dbReference>
<organism evidence="2 3">
    <name type="scientific">Fundicoccus culcitae</name>
    <dbReference type="NCBI Taxonomy" id="2969821"/>
    <lineage>
        <taxon>Bacteria</taxon>
        <taxon>Bacillati</taxon>
        <taxon>Bacillota</taxon>
        <taxon>Bacilli</taxon>
        <taxon>Lactobacillales</taxon>
        <taxon>Aerococcaceae</taxon>
        <taxon>Fundicoccus</taxon>
    </lineage>
</organism>
<dbReference type="PANTHER" id="PTHR36934:SF1">
    <property type="entry name" value="THIOESTERASE DOMAIN-CONTAINING PROTEIN"/>
    <property type="match status" value="1"/>
</dbReference>
<evidence type="ECO:0000313" key="3">
    <source>
        <dbReference type="Proteomes" id="UP001315967"/>
    </source>
</evidence>
<sequence>MEKVLEKRFLVTDDMSAAKIGSGSVPVLSSPSLVALMEITSMTWMLPLLDEDQTSVGVEFNLKHLAASELGVTVRIVSKMVENDGRSYAFELEAFDGELLVATATHKRFVVDEKRFMDKLMNR</sequence>
<evidence type="ECO:0000259" key="1">
    <source>
        <dbReference type="Pfam" id="PF22636"/>
    </source>
</evidence>
<feature type="domain" description="Fluoroacetyl-CoA-specific thioesterase-like" evidence="1">
    <location>
        <begin position="11"/>
        <end position="113"/>
    </location>
</feature>
<dbReference type="InterPro" id="IPR025540">
    <property type="entry name" value="FlK"/>
</dbReference>
<accession>A0ABY5PA70</accession>
<proteinExistence type="predicted"/>
<dbReference type="InterPro" id="IPR029069">
    <property type="entry name" value="HotDog_dom_sf"/>
</dbReference>
<dbReference type="SUPFAM" id="SSF54637">
    <property type="entry name" value="Thioesterase/thiol ester dehydrase-isomerase"/>
    <property type="match status" value="1"/>
</dbReference>
<dbReference type="EMBL" id="CP102453">
    <property type="protein sequence ID" value="UUX35358.1"/>
    <property type="molecule type" value="Genomic_DNA"/>
</dbReference>
<dbReference type="RefSeq" id="WP_313794846.1">
    <property type="nucleotide sequence ID" value="NZ_CP102453.1"/>
</dbReference>
<dbReference type="Gene3D" id="3.10.129.10">
    <property type="entry name" value="Hotdog Thioesterase"/>
    <property type="match status" value="1"/>
</dbReference>
<evidence type="ECO:0000313" key="2">
    <source>
        <dbReference type="EMBL" id="UUX35358.1"/>
    </source>
</evidence>
<keyword evidence="3" id="KW-1185">Reference proteome</keyword>
<dbReference type="CDD" id="cd03440">
    <property type="entry name" value="hot_dog"/>
    <property type="match status" value="1"/>
</dbReference>